<comment type="similarity">
    <text evidence="2">Belongs to the major facilitator superfamily. Monocarboxylate porter (TC 2.A.1.13) family.</text>
</comment>
<comment type="caution">
    <text evidence="4">The sequence shown here is derived from an EMBL/GenBank/DDBJ whole genome shotgun (WGS) entry which is preliminary data.</text>
</comment>
<keyword evidence="3" id="KW-0472">Membrane</keyword>
<comment type="subcellular location">
    <subcellularLocation>
        <location evidence="1">Membrane</location>
        <topology evidence="1">Multi-pass membrane protein</topology>
    </subcellularLocation>
</comment>
<keyword evidence="3" id="KW-1133">Transmembrane helix</keyword>
<feature type="transmembrane region" description="Helical" evidence="3">
    <location>
        <begin position="178"/>
        <end position="197"/>
    </location>
</feature>
<evidence type="ECO:0000256" key="2">
    <source>
        <dbReference type="ARBA" id="ARBA00006727"/>
    </source>
</evidence>
<evidence type="ECO:0000313" key="4">
    <source>
        <dbReference type="EMBL" id="KAF2724382.1"/>
    </source>
</evidence>
<feature type="transmembrane region" description="Helical" evidence="3">
    <location>
        <begin position="343"/>
        <end position="368"/>
    </location>
</feature>
<feature type="transmembrane region" description="Helical" evidence="3">
    <location>
        <begin position="380"/>
        <end position="401"/>
    </location>
</feature>
<keyword evidence="5" id="KW-1185">Reference proteome</keyword>
<accession>A0A9P4QBX7</accession>
<name>A0A9P4QBX7_9PEZI</name>
<dbReference type="EMBL" id="MU003772">
    <property type="protein sequence ID" value="KAF2724382.1"/>
    <property type="molecule type" value="Genomic_DNA"/>
</dbReference>
<reference evidence="4" key="1">
    <citation type="journal article" date="2020" name="Stud. Mycol.">
        <title>101 Dothideomycetes genomes: a test case for predicting lifestyles and emergence of pathogens.</title>
        <authorList>
            <person name="Haridas S."/>
            <person name="Albert R."/>
            <person name="Binder M."/>
            <person name="Bloem J."/>
            <person name="Labutti K."/>
            <person name="Salamov A."/>
            <person name="Andreopoulos B."/>
            <person name="Baker S."/>
            <person name="Barry K."/>
            <person name="Bills G."/>
            <person name="Bluhm B."/>
            <person name="Cannon C."/>
            <person name="Castanera R."/>
            <person name="Culley D."/>
            <person name="Daum C."/>
            <person name="Ezra D."/>
            <person name="Gonzalez J."/>
            <person name="Henrissat B."/>
            <person name="Kuo A."/>
            <person name="Liang C."/>
            <person name="Lipzen A."/>
            <person name="Lutzoni F."/>
            <person name="Magnuson J."/>
            <person name="Mondo S."/>
            <person name="Nolan M."/>
            <person name="Ohm R."/>
            <person name="Pangilinan J."/>
            <person name="Park H.-J."/>
            <person name="Ramirez L."/>
            <person name="Alfaro M."/>
            <person name="Sun H."/>
            <person name="Tritt A."/>
            <person name="Yoshinaga Y."/>
            <person name="Zwiers L.-H."/>
            <person name="Turgeon B."/>
            <person name="Goodwin S."/>
            <person name="Spatafora J."/>
            <person name="Crous P."/>
            <person name="Grigoriev I."/>
        </authorList>
    </citation>
    <scope>NUCLEOTIDE SEQUENCE</scope>
    <source>
        <strain evidence="4">CBS 116435</strain>
    </source>
</reference>
<dbReference type="PANTHER" id="PTHR11360">
    <property type="entry name" value="MONOCARBOXYLATE TRANSPORTER"/>
    <property type="match status" value="1"/>
</dbReference>
<feature type="transmembrane region" description="Helical" evidence="3">
    <location>
        <begin position="209"/>
        <end position="229"/>
    </location>
</feature>
<dbReference type="InterPro" id="IPR050327">
    <property type="entry name" value="Proton-linked_MCT"/>
</dbReference>
<gene>
    <name evidence="4" type="ORF">K431DRAFT_336975</name>
</gene>
<evidence type="ECO:0000313" key="5">
    <source>
        <dbReference type="Proteomes" id="UP000799441"/>
    </source>
</evidence>
<feature type="transmembrane region" description="Helical" evidence="3">
    <location>
        <begin position="413"/>
        <end position="432"/>
    </location>
</feature>
<dbReference type="GO" id="GO:0022857">
    <property type="term" value="F:transmembrane transporter activity"/>
    <property type="evidence" value="ECO:0007669"/>
    <property type="project" value="InterPro"/>
</dbReference>
<dbReference type="PANTHER" id="PTHR11360:SF130">
    <property type="entry name" value="MAJOR FACILITATOR SUPERFAMILY (MFS) PROFILE DOMAIN-CONTAINING PROTEIN-RELATED"/>
    <property type="match status" value="1"/>
</dbReference>
<feature type="transmembrane region" description="Helical" evidence="3">
    <location>
        <begin position="91"/>
        <end position="109"/>
    </location>
</feature>
<feature type="transmembrane region" description="Helical" evidence="3">
    <location>
        <begin position="250"/>
        <end position="270"/>
    </location>
</feature>
<dbReference type="InterPro" id="IPR036259">
    <property type="entry name" value="MFS_trans_sf"/>
</dbReference>
<dbReference type="GO" id="GO:0016020">
    <property type="term" value="C:membrane"/>
    <property type="evidence" value="ECO:0007669"/>
    <property type="project" value="UniProtKB-SubCell"/>
</dbReference>
<feature type="transmembrane region" description="Helical" evidence="3">
    <location>
        <begin position="50"/>
        <end position="71"/>
    </location>
</feature>
<keyword evidence="3" id="KW-0812">Transmembrane</keyword>
<dbReference type="Proteomes" id="UP000799441">
    <property type="component" value="Unassembled WGS sequence"/>
</dbReference>
<sequence length="440" mass="47608">MSSSTPCSSLDPCSIVYIPETRQLSKEEASNFTESSISDEKTPDETDGTLLAWSQVLVSFLLVVNGFGYFSSFGLFQAHWEQSLHRGASDISWVGSVQLSLIFFVGTLSGRLMDAGYFRSLIITGCALQILGIFTTSAVSGYWQLLLSQGLVQGLGNGMLFTPLVTLVSIYFNKNRPFALGVAACGAPVGGVIFTMIARQLRDQLSYPWIIRVTGFVVLFDSAIILLLARPKVMQRPPASWFDLQSWKDPVYVLFATGIFFVCWGLYFAYFYTTTYGTQVIALPPSTSLLLLEILNGVGVPGRLIPALLANHFFGSFNVLIPFALVAGIMLMVWIVIIDLPGYVAFVVLYGICANAVQTLFPSALASLTTDLTKMGVRIGMVFTIVSLACLTGPPIAGALISHNSGSYEHAQIFGGTSVIGGTCILTVARWLQARGGKKN</sequence>
<dbReference type="Gene3D" id="1.20.1250.20">
    <property type="entry name" value="MFS general substrate transporter like domains"/>
    <property type="match status" value="1"/>
</dbReference>
<dbReference type="InterPro" id="IPR011701">
    <property type="entry name" value="MFS"/>
</dbReference>
<dbReference type="Pfam" id="PF07690">
    <property type="entry name" value="MFS_1"/>
    <property type="match status" value="1"/>
</dbReference>
<feature type="transmembrane region" description="Helical" evidence="3">
    <location>
        <begin position="317"/>
        <end position="337"/>
    </location>
</feature>
<dbReference type="AlphaFoldDB" id="A0A9P4QBX7"/>
<protein>
    <submittedName>
        <fullName evidence="4">MFS monocarboxylate transporter-like protein</fullName>
    </submittedName>
</protein>
<evidence type="ECO:0000256" key="3">
    <source>
        <dbReference type="SAM" id="Phobius"/>
    </source>
</evidence>
<proteinExistence type="inferred from homology"/>
<evidence type="ECO:0000256" key="1">
    <source>
        <dbReference type="ARBA" id="ARBA00004141"/>
    </source>
</evidence>
<feature type="transmembrane region" description="Helical" evidence="3">
    <location>
        <begin position="290"/>
        <end position="310"/>
    </location>
</feature>
<dbReference type="SUPFAM" id="SSF103473">
    <property type="entry name" value="MFS general substrate transporter"/>
    <property type="match status" value="1"/>
</dbReference>
<organism evidence="4 5">
    <name type="scientific">Polychaeton citri CBS 116435</name>
    <dbReference type="NCBI Taxonomy" id="1314669"/>
    <lineage>
        <taxon>Eukaryota</taxon>
        <taxon>Fungi</taxon>
        <taxon>Dikarya</taxon>
        <taxon>Ascomycota</taxon>
        <taxon>Pezizomycotina</taxon>
        <taxon>Dothideomycetes</taxon>
        <taxon>Dothideomycetidae</taxon>
        <taxon>Capnodiales</taxon>
        <taxon>Capnodiaceae</taxon>
        <taxon>Polychaeton</taxon>
    </lineage>
</organism>
<feature type="transmembrane region" description="Helical" evidence="3">
    <location>
        <begin position="121"/>
        <end position="145"/>
    </location>
</feature>
<dbReference type="OrthoDB" id="6499973at2759"/>
<feature type="transmembrane region" description="Helical" evidence="3">
    <location>
        <begin position="151"/>
        <end position="171"/>
    </location>
</feature>